<feature type="region of interest" description="Disordered" evidence="1">
    <location>
        <begin position="27"/>
        <end position="104"/>
    </location>
</feature>
<evidence type="ECO:0000313" key="3">
    <source>
        <dbReference type="EMBL" id="MEM5284325.1"/>
    </source>
</evidence>
<dbReference type="RefSeq" id="WP_201648429.1">
    <property type="nucleotide sequence ID" value="NZ_CAJHCS010000002.1"/>
</dbReference>
<organism evidence="3 4">
    <name type="scientific">Paraburkholderia sabiae</name>
    <dbReference type="NCBI Taxonomy" id="273251"/>
    <lineage>
        <taxon>Bacteria</taxon>
        <taxon>Pseudomonadati</taxon>
        <taxon>Pseudomonadota</taxon>
        <taxon>Betaproteobacteria</taxon>
        <taxon>Burkholderiales</taxon>
        <taxon>Burkholderiaceae</taxon>
        <taxon>Paraburkholderia</taxon>
    </lineage>
</organism>
<dbReference type="Proteomes" id="UP001494588">
    <property type="component" value="Unassembled WGS sequence"/>
</dbReference>
<gene>
    <name evidence="3" type="ORF">V4C55_01340</name>
</gene>
<comment type="caution">
    <text evidence="3">The sequence shown here is derived from an EMBL/GenBank/DDBJ whole genome shotgun (WGS) entry which is preliminary data.</text>
</comment>
<reference evidence="3 4" key="1">
    <citation type="submission" date="2024-01" db="EMBL/GenBank/DDBJ databases">
        <title>The diversity of rhizobia nodulating Mimosa spp. in eleven states of Brazil covering several biomes is determined by host plant, location, and edaphic factors.</title>
        <authorList>
            <person name="Rouws L."/>
            <person name="Barauna A."/>
            <person name="Beukes C."/>
            <person name="De Faria S.M."/>
            <person name="Gross E."/>
            <person name="Dos Reis Junior F.B."/>
            <person name="Simon M."/>
            <person name="Maluk M."/>
            <person name="Odee D.W."/>
            <person name="Kenicer G."/>
            <person name="Young J.P.W."/>
            <person name="Reis V.M."/>
            <person name="Zilli J."/>
            <person name="James E.K."/>
        </authorList>
    </citation>
    <scope>NUCLEOTIDE SEQUENCE [LARGE SCALE GENOMIC DNA]</scope>
    <source>
        <strain evidence="3 4">JPY77</strain>
    </source>
</reference>
<feature type="chain" id="PRO_5046985610" description="Beta-xylosidase" evidence="2">
    <location>
        <begin position="25"/>
        <end position="104"/>
    </location>
</feature>
<accession>A0ABU9Q4M6</accession>
<proteinExistence type="predicted"/>
<dbReference type="EMBL" id="JAZHGC010000001">
    <property type="protein sequence ID" value="MEM5284325.1"/>
    <property type="molecule type" value="Genomic_DNA"/>
</dbReference>
<protein>
    <recommendedName>
        <fullName evidence="5">Beta-xylosidase</fullName>
    </recommendedName>
</protein>
<feature type="signal peptide" evidence="2">
    <location>
        <begin position="1"/>
        <end position="24"/>
    </location>
</feature>
<feature type="compositionally biased region" description="Polar residues" evidence="1">
    <location>
        <begin position="86"/>
        <end position="104"/>
    </location>
</feature>
<evidence type="ECO:0008006" key="5">
    <source>
        <dbReference type="Google" id="ProtNLM"/>
    </source>
</evidence>
<name>A0ABU9Q4M6_9BURK</name>
<keyword evidence="2" id="KW-0732">Signal</keyword>
<sequence>MNTVSIARSATAAIFAAAAGVGYAQTGWHPATQSDKPMAAPGATSGELKTPRPSQSSTPGMSGAAASDPGIPDTGRTRSLQGAHGTHSNGKPATKPNSGEGNVH</sequence>
<evidence type="ECO:0000256" key="2">
    <source>
        <dbReference type="SAM" id="SignalP"/>
    </source>
</evidence>
<evidence type="ECO:0000256" key="1">
    <source>
        <dbReference type="SAM" id="MobiDB-lite"/>
    </source>
</evidence>
<evidence type="ECO:0000313" key="4">
    <source>
        <dbReference type="Proteomes" id="UP001494588"/>
    </source>
</evidence>
<keyword evidence="4" id="KW-1185">Reference proteome</keyword>